<evidence type="ECO:0000313" key="4">
    <source>
        <dbReference type="Proteomes" id="UP001549921"/>
    </source>
</evidence>
<protein>
    <submittedName>
        <fullName evidence="3">Uncharacterized protein</fullName>
    </submittedName>
</protein>
<evidence type="ECO:0000256" key="2">
    <source>
        <dbReference type="SAM" id="MobiDB-lite"/>
    </source>
</evidence>
<proteinExistence type="predicted"/>
<gene>
    <name evidence="3" type="ORF">ABMA28_016020</name>
</gene>
<evidence type="ECO:0000313" key="3">
    <source>
        <dbReference type="EMBL" id="KAL0839260.1"/>
    </source>
</evidence>
<dbReference type="Proteomes" id="UP001549921">
    <property type="component" value="Unassembled WGS sequence"/>
</dbReference>
<evidence type="ECO:0000256" key="1">
    <source>
        <dbReference type="SAM" id="Coils"/>
    </source>
</evidence>
<feature type="coiled-coil region" evidence="1">
    <location>
        <begin position="55"/>
        <end position="133"/>
    </location>
</feature>
<name>A0ABD0T7T0_LOXSC</name>
<sequence length="366" mass="42777">MTTLHVQPHSVTRRCTKSYLDIDSNDKEILRKAILELQNKLCIKDKELEIQQVTNFTLKKQINKYETQIKELTQKYKSSPKTTTNNNTLKHVSEISEMLKAVKSKISKLLEELNNINQDLELLSREISYTEQTNNNNARDFRTSIKIKTRLEKNKMCFLSTNRNNNILSIAEQFFSKDYNLCHYLMPNVDLKQLLKGIGSKLANFTENDFCVILIGHQDFTTTRDYTDIILHLRKTLQEHYNTNIIICLPTFKCCYNTSMFNQRIEHFNSLLYLDNISQEYAYLLDSNLHLEYDKTMFNRRNGVINNNGMRAVFTHLSEMINGILSYYNTFSKNSGNNTENNQQLENSITRTPPPGTSTPHCFFRV</sequence>
<organism evidence="3 4">
    <name type="scientific">Loxostege sticticalis</name>
    <name type="common">Beet webworm moth</name>
    <dbReference type="NCBI Taxonomy" id="481309"/>
    <lineage>
        <taxon>Eukaryota</taxon>
        <taxon>Metazoa</taxon>
        <taxon>Ecdysozoa</taxon>
        <taxon>Arthropoda</taxon>
        <taxon>Hexapoda</taxon>
        <taxon>Insecta</taxon>
        <taxon>Pterygota</taxon>
        <taxon>Neoptera</taxon>
        <taxon>Endopterygota</taxon>
        <taxon>Lepidoptera</taxon>
        <taxon>Glossata</taxon>
        <taxon>Ditrysia</taxon>
        <taxon>Pyraloidea</taxon>
        <taxon>Crambidae</taxon>
        <taxon>Pyraustinae</taxon>
        <taxon>Loxostege</taxon>
    </lineage>
</organism>
<dbReference type="EMBL" id="JBEDNZ010000008">
    <property type="protein sequence ID" value="KAL0839260.1"/>
    <property type="molecule type" value="Genomic_DNA"/>
</dbReference>
<feature type="region of interest" description="Disordered" evidence="2">
    <location>
        <begin position="337"/>
        <end position="360"/>
    </location>
</feature>
<dbReference type="AlphaFoldDB" id="A0ABD0T7T0"/>
<keyword evidence="1" id="KW-0175">Coiled coil</keyword>
<accession>A0ABD0T7T0</accession>
<comment type="caution">
    <text evidence="3">The sequence shown here is derived from an EMBL/GenBank/DDBJ whole genome shotgun (WGS) entry which is preliminary data.</text>
</comment>
<feature type="compositionally biased region" description="Polar residues" evidence="2">
    <location>
        <begin position="337"/>
        <end position="351"/>
    </location>
</feature>
<reference evidence="3 4" key="1">
    <citation type="submission" date="2024-06" db="EMBL/GenBank/DDBJ databases">
        <title>A chromosome-level genome assembly of beet webworm, Loxostege sticticalis.</title>
        <authorList>
            <person name="Zhang Y."/>
        </authorList>
    </citation>
    <scope>NUCLEOTIDE SEQUENCE [LARGE SCALE GENOMIC DNA]</scope>
    <source>
        <strain evidence="3">AQ028</strain>
        <tissue evidence="3">Male pupae</tissue>
    </source>
</reference>